<dbReference type="Gene3D" id="2.30.30.40">
    <property type="entry name" value="SH3 Domains"/>
    <property type="match status" value="1"/>
</dbReference>
<dbReference type="CDD" id="cd08547">
    <property type="entry name" value="Type_II_cohesin"/>
    <property type="match status" value="1"/>
</dbReference>
<dbReference type="SUPFAM" id="SSF49363">
    <property type="entry name" value="Purple acid phosphatase, N-terminal domain"/>
    <property type="match status" value="1"/>
</dbReference>
<dbReference type="EMBL" id="BDQX01000339">
    <property type="protein sequence ID" value="GBG10634.1"/>
    <property type="molecule type" value="Genomic_DNA"/>
</dbReference>
<evidence type="ECO:0000259" key="3">
    <source>
        <dbReference type="PROSITE" id="PS51272"/>
    </source>
</evidence>
<dbReference type="GO" id="GO:0046872">
    <property type="term" value="F:metal ion binding"/>
    <property type="evidence" value="ECO:0007669"/>
    <property type="project" value="InterPro"/>
</dbReference>
<dbReference type="Gene3D" id="2.60.40.380">
    <property type="entry name" value="Purple acid phosphatase-like, N-terminal"/>
    <property type="match status" value="1"/>
</dbReference>
<name>A0A2R5F3R7_9BACL</name>
<gene>
    <name evidence="4" type="ORF">PAT3040_05385</name>
</gene>
<keyword evidence="5" id="KW-1185">Reference proteome</keyword>
<dbReference type="GO" id="GO:0003993">
    <property type="term" value="F:acid phosphatase activity"/>
    <property type="evidence" value="ECO:0007669"/>
    <property type="project" value="InterPro"/>
</dbReference>
<dbReference type="SUPFAM" id="SSF49384">
    <property type="entry name" value="Carbohydrate-binding domain"/>
    <property type="match status" value="1"/>
</dbReference>
<dbReference type="Proteomes" id="UP000245202">
    <property type="component" value="Unassembled WGS sequence"/>
</dbReference>
<dbReference type="Pfam" id="PF00395">
    <property type="entry name" value="SLH"/>
    <property type="match status" value="3"/>
</dbReference>
<dbReference type="InterPro" id="IPR029052">
    <property type="entry name" value="Metallo-depent_PP-like"/>
</dbReference>
<dbReference type="RefSeq" id="WP_108995100.1">
    <property type="nucleotide sequence ID" value="NZ_BDQX01000339.1"/>
</dbReference>
<dbReference type="InterPro" id="IPR008963">
    <property type="entry name" value="Purple_acid_Pase-like_N"/>
</dbReference>
<dbReference type="Gene3D" id="3.60.21.10">
    <property type="match status" value="1"/>
</dbReference>
<dbReference type="Pfam" id="PF16656">
    <property type="entry name" value="Pur_ac_phosph_N"/>
    <property type="match status" value="1"/>
</dbReference>
<dbReference type="SUPFAM" id="SSF56300">
    <property type="entry name" value="Metallo-dependent phosphatases"/>
    <property type="match status" value="1"/>
</dbReference>
<dbReference type="InterPro" id="IPR008965">
    <property type="entry name" value="CBM2/CBM3_carb-bd_dom_sf"/>
</dbReference>
<sequence>MNMLAKEWRKKVIFSLVLTLLGVELLAAMGGKASVHAADGSDSIVMVEDFEDENVIADIKFNPKRMHEATLHLESNPKYVRNGAHSARIDYDMIDIVDNPSQIEVGYQSGHQPVSGYPTKVGMWVYGHNEGHLLTTKFRELGGSGSSFQAEFYNADNDGINWTGWKYIEADIPQGKQGPIILELFFQLKQSDMSKKNKGSIWVDDIRFIYGEVNEDNDVPVLTAITPLEDEVLTAPLAALQVGIADLDSGLDMTSLSVHLDGKDITADVQYSPDTHVLSYPGESVDGGYHVLDIQVKDKNGNPAEKSYAFTIEAGERLSMTAPEEAVSNEIYAVKVGMNDYANADSAGFELAYDPNTLRFEGLAEVNGVAATSTVDNDKGIVQVNLDGITPATADEIVTVNFKVNSAAVLERGEAYKSITMSSSELASGGTPTGNPLATPIRYTIAFPYHLELTGVGIDTTTTFTVTDRNNQPFEGADIFFTGLLKQSSVITITAATTNVYKDDDSSSELLRVATAGQRYYASAEPDDGWFEVILPDGKTSGYIAATDVSSLSLSGSLGRTNAQGQLTTDLATLARGSYQVQAVNGTENSKVVKYDVVEQYGSSMPEYLQTYVAEDLSTQLSAAWQTNSATRDTFIQYIEASEWGEGEEPEVSLVKEQQSESELQVLSLKEKGSKGEIRFHNVLVENLKPNTTYKYRIGYEDAWSTWHSYTTMDQDKATPFSFLYVTDSHTKEDDGLEIYQELMSNAFTQYPSTQFVMHGGDIVDAGGAFDEWKQFWRASSIYATTYPSALTLGNHDVKSEGKDVFTKGANFPVNGPESQMQYAYAYDIDDTHFVVLNSEGTKEQMIDQAAWLQEDLEQNDKKWTIAMFHRPAYHTEAGRDTLVEYTQTYFAPILEKMGVDLVLVGHDHVYSRTYPMQEGKPNKQTNEGTVYLDGGASGWKFYDGSKFDYLEEIFDEDVPVYSAIQVTQDEIRVEARTSEGVLIDEFSVMKPKTEVPSLPGTGGGLPTVPTPNADKVLSDKEVTEAIEAGRLVIDLSGEGGTIQIPTGLAALFKQLGDGEVVITVPNQPNIVLSGQELNRLLLDNGKAKTVEIVVEYATQAEQQAYENQIQTSKKTAKAASKAFTVKAMAGDQAASVSYTLGIKQDDMTSYTNLYEIGSDGKLTLVQANVVLSADDPELLTGHSYIAIEIVTNYADLNRDHWSYDYVQLLSAADLVNGVDSERFAPTATITRAEFTAIIARALKLTASGEGTFNDVEAEAWYADAVNAAAEAGIINGKSAQQFNPHGKIIRQEMAVIMSRAYAFMNGKSAENGQTASFSDMEDAGAWAIEAIAQVEKLGIIQGSGNGKFNPQNSLSRAEAAKVIAKLLYL</sequence>
<evidence type="ECO:0000313" key="5">
    <source>
        <dbReference type="Proteomes" id="UP000245202"/>
    </source>
</evidence>
<dbReference type="PROSITE" id="PS51272">
    <property type="entry name" value="SLH"/>
    <property type="match status" value="3"/>
</dbReference>
<dbReference type="Gene3D" id="2.60.40.680">
    <property type="match status" value="1"/>
</dbReference>
<dbReference type="InterPro" id="IPR004843">
    <property type="entry name" value="Calcineurin-like_PHP"/>
</dbReference>
<proteinExistence type="predicted"/>
<evidence type="ECO:0000256" key="1">
    <source>
        <dbReference type="ARBA" id="ARBA00022729"/>
    </source>
</evidence>
<feature type="domain" description="SLH" evidence="3">
    <location>
        <begin position="1254"/>
        <end position="1312"/>
    </location>
</feature>
<evidence type="ECO:0000313" key="4">
    <source>
        <dbReference type="EMBL" id="GBG10634.1"/>
    </source>
</evidence>
<accession>A0A2R5F3R7</accession>
<dbReference type="Gene3D" id="2.60.120.430">
    <property type="entry name" value="Galactose-binding lectin"/>
    <property type="match status" value="1"/>
</dbReference>
<dbReference type="PANTHER" id="PTHR45867:SF3">
    <property type="entry name" value="ACID PHOSPHATASE TYPE 7"/>
    <property type="match status" value="1"/>
</dbReference>
<evidence type="ECO:0000256" key="2">
    <source>
        <dbReference type="SAM" id="MobiDB-lite"/>
    </source>
</evidence>
<protein>
    <recommendedName>
        <fullName evidence="3">SLH domain-containing protein</fullName>
    </recommendedName>
</protein>
<dbReference type="GO" id="GO:0030246">
    <property type="term" value="F:carbohydrate binding"/>
    <property type="evidence" value="ECO:0007669"/>
    <property type="project" value="InterPro"/>
</dbReference>
<dbReference type="InterPro" id="IPR001119">
    <property type="entry name" value="SLH_dom"/>
</dbReference>
<organism evidence="4 5">
    <name type="scientific">Paenibacillus agaridevorans</name>
    <dbReference type="NCBI Taxonomy" id="171404"/>
    <lineage>
        <taxon>Bacteria</taxon>
        <taxon>Bacillati</taxon>
        <taxon>Bacillota</taxon>
        <taxon>Bacilli</taxon>
        <taxon>Bacillales</taxon>
        <taxon>Paenibacillaceae</taxon>
        <taxon>Paenibacillus</taxon>
    </lineage>
</organism>
<comment type="caution">
    <text evidence="4">The sequence shown here is derived from an EMBL/GenBank/DDBJ whole genome shotgun (WGS) entry which is preliminary data.</text>
</comment>
<dbReference type="InterPro" id="IPR015914">
    <property type="entry name" value="PAPs_N"/>
</dbReference>
<keyword evidence="1" id="KW-0732">Signal</keyword>
<reference evidence="4 5" key="1">
    <citation type="submission" date="2017-08" db="EMBL/GenBank/DDBJ databases">
        <title>Substantial Increase in Enzyme Production by Combined Drug-Resistance Mutations in Paenibacillus agaridevorans.</title>
        <authorList>
            <person name="Tanaka Y."/>
            <person name="Funane K."/>
            <person name="Hosaka T."/>
            <person name="Shiwa Y."/>
            <person name="Fujita N."/>
            <person name="Miyazaki T."/>
            <person name="Yoshikawa H."/>
            <person name="Murakami K."/>
            <person name="Kasahara K."/>
            <person name="Inaoka T."/>
            <person name="Hiraga Y."/>
            <person name="Ochi K."/>
        </authorList>
    </citation>
    <scope>NUCLEOTIDE SEQUENCE [LARGE SCALE GENOMIC DNA]</scope>
    <source>
        <strain evidence="4 5">T-3040</strain>
    </source>
</reference>
<feature type="domain" description="SLH" evidence="3">
    <location>
        <begin position="1315"/>
        <end position="1370"/>
    </location>
</feature>
<feature type="region of interest" description="Disordered" evidence="2">
    <location>
        <begin position="994"/>
        <end position="1014"/>
    </location>
</feature>
<dbReference type="PANTHER" id="PTHR45867">
    <property type="entry name" value="PURPLE ACID PHOSPHATASE"/>
    <property type="match status" value="1"/>
</dbReference>
<dbReference type="Pfam" id="PF00149">
    <property type="entry name" value="Metallophos"/>
    <property type="match status" value="1"/>
</dbReference>
<feature type="domain" description="SLH" evidence="3">
    <location>
        <begin position="1190"/>
        <end position="1253"/>
    </location>
</feature>